<evidence type="ECO:0000313" key="7">
    <source>
        <dbReference type="EMBL" id="XDK31792.1"/>
    </source>
</evidence>
<dbReference type="Gene3D" id="3.30.420.40">
    <property type="match status" value="2"/>
</dbReference>
<dbReference type="InterPro" id="IPR018484">
    <property type="entry name" value="FGGY_N"/>
</dbReference>
<evidence type="ECO:0000256" key="2">
    <source>
        <dbReference type="ARBA" id="ARBA00022679"/>
    </source>
</evidence>
<keyword evidence="3 4" id="KW-0418">Kinase</keyword>
<evidence type="ECO:0000256" key="4">
    <source>
        <dbReference type="RuleBase" id="RU003733"/>
    </source>
</evidence>
<evidence type="ECO:0000259" key="6">
    <source>
        <dbReference type="Pfam" id="PF02782"/>
    </source>
</evidence>
<proteinExistence type="inferred from homology"/>
<dbReference type="EC" id="2.7.1.12" evidence="7"/>
<dbReference type="SUPFAM" id="SSF53067">
    <property type="entry name" value="Actin-like ATPase domain"/>
    <property type="match status" value="2"/>
</dbReference>
<protein>
    <submittedName>
        <fullName evidence="7">Gluconokinase</fullName>
        <ecNumber evidence="7">2.7.1.12</ecNumber>
    </submittedName>
</protein>
<dbReference type="InterPro" id="IPR018485">
    <property type="entry name" value="FGGY_C"/>
</dbReference>
<feature type="domain" description="Carbohydrate kinase FGGY C-terminal" evidence="6">
    <location>
        <begin position="260"/>
        <end position="454"/>
    </location>
</feature>
<evidence type="ECO:0000259" key="5">
    <source>
        <dbReference type="Pfam" id="PF00370"/>
    </source>
</evidence>
<dbReference type="EMBL" id="CP162599">
    <property type="protein sequence ID" value="XDK31792.1"/>
    <property type="molecule type" value="Genomic_DNA"/>
</dbReference>
<dbReference type="CDD" id="cd07770">
    <property type="entry name" value="ASKHA_NBD_FGGY_GntK"/>
    <property type="match status" value="1"/>
</dbReference>
<dbReference type="GO" id="GO:0005975">
    <property type="term" value="P:carbohydrate metabolic process"/>
    <property type="evidence" value="ECO:0007669"/>
    <property type="project" value="InterPro"/>
</dbReference>
<gene>
    <name evidence="7" type="ORF">AB4Y30_12240</name>
</gene>
<sequence length="502" mass="56290">MTELEELYIGTDIGTTSTKSVAFNRQGKAIYEAAKEYDLHTPNEFVAEQDPDEVFEAVVETLQHILKQVDHPKQIKFVSFSSAMHSIIGLNKELKRITQSITWADTRSNEVVERLIGEGKADAIYQKTGVPIHPMTPFSKIIWLRERDPEQFEKISKFISIKEYVCFKLFNQFVVDQSIAASSGFLNLHTLDWDDELLLEMQITREQLSAVVSTTYDDFELQERWKEQLDFDAGTKFIIGSSDGVLANLGLFAIKKGTVAVTIGTSGAIRLVHDQALLDKEGRTFCYPLVENHWTIGGPVNNGGVILKWAKNELAQSESRKAELLNEDAYAYVTRMAQSVSPGANGILFHPYLLGERAPIWDAEASGSFTGLRMHHKKADLLRAVMEGILFNLREVLEIIEDQGGVIERVYASGGFAKSETWRQMMADIFQLNILIPESYESSCFGAVLLGLLATKEISSFAEVESLVHLSNEHIPNHGLAEIYDKIFVKYSKIGVALRSID</sequence>
<feature type="domain" description="Carbohydrate kinase FGGY N-terminal" evidence="5">
    <location>
        <begin position="7"/>
        <end position="250"/>
    </location>
</feature>
<dbReference type="InterPro" id="IPR050406">
    <property type="entry name" value="FGGY_Carb_Kinase"/>
</dbReference>
<name>A0AB39HMA2_9BACI</name>
<dbReference type="RefSeq" id="WP_368652516.1">
    <property type="nucleotide sequence ID" value="NZ_CP162599.1"/>
</dbReference>
<evidence type="ECO:0000256" key="3">
    <source>
        <dbReference type="ARBA" id="ARBA00022777"/>
    </source>
</evidence>
<reference evidence="7" key="1">
    <citation type="submission" date="2024-07" db="EMBL/GenBank/DDBJ databases">
        <title>Halotolerant mesophilic bacterium Ornithinibacillus sp. 4-3, sp. nov., isolated from soil.</title>
        <authorList>
            <person name="Sidarenka A.V."/>
            <person name="Guliayeva D.E."/>
            <person name="Leanovich S.I."/>
            <person name="Hileuskaya K.S."/>
            <person name="Akhremchuk A.E."/>
            <person name="Sikolenko M.A."/>
            <person name="Valentovich L.N."/>
        </authorList>
    </citation>
    <scope>NUCLEOTIDE SEQUENCE</scope>
    <source>
        <strain evidence="7">4-3</strain>
    </source>
</reference>
<organism evidence="7">
    <name type="scientific">Ornithinibacillus sp. 4-3</name>
    <dbReference type="NCBI Taxonomy" id="3231488"/>
    <lineage>
        <taxon>Bacteria</taxon>
        <taxon>Bacillati</taxon>
        <taxon>Bacillota</taxon>
        <taxon>Bacilli</taxon>
        <taxon>Bacillales</taxon>
        <taxon>Bacillaceae</taxon>
        <taxon>Ornithinibacillus</taxon>
    </lineage>
</organism>
<dbReference type="PROSITE" id="PS00445">
    <property type="entry name" value="FGGY_KINASES_2"/>
    <property type="match status" value="1"/>
</dbReference>
<dbReference type="PIRSF" id="PIRSF000538">
    <property type="entry name" value="GlpK"/>
    <property type="match status" value="1"/>
</dbReference>
<comment type="similarity">
    <text evidence="1 4">Belongs to the FGGY kinase family.</text>
</comment>
<dbReference type="GO" id="GO:0046316">
    <property type="term" value="F:gluconokinase activity"/>
    <property type="evidence" value="ECO:0007669"/>
    <property type="project" value="UniProtKB-EC"/>
</dbReference>
<dbReference type="Pfam" id="PF00370">
    <property type="entry name" value="FGGY_N"/>
    <property type="match status" value="1"/>
</dbReference>
<dbReference type="InterPro" id="IPR043129">
    <property type="entry name" value="ATPase_NBD"/>
</dbReference>
<dbReference type="InterPro" id="IPR000577">
    <property type="entry name" value="Carb_kinase_FGGY"/>
</dbReference>
<keyword evidence="2 4" id="KW-0808">Transferase</keyword>
<evidence type="ECO:0000256" key="1">
    <source>
        <dbReference type="ARBA" id="ARBA00009156"/>
    </source>
</evidence>
<dbReference type="AlphaFoldDB" id="A0AB39HMA2"/>
<accession>A0AB39HMA2</accession>
<dbReference type="InterPro" id="IPR018483">
    <property type="entry name" value="Carb_kinase_FGGY_CS"/>
</dbReference>
<dbReference type="PANTHER" id="PTHR43095">
    <property type="entry name" value="SUGAR KINASE"/>
    <property type="match status" value="1"/>
</dbReference>
<dbReference type="PANTHER" id="PTHR43095:SF2">
    <property type="entry name" value="GLUCONOKINASE"/>
    <property type="match status" value="1"/>
</dbReference>
<dbReference type="Pfam" id="PF02782">
    <property type="entry name" value="FGGY_C"/>
    <property type="match status" value="1"/>
</dbReference>